<keyword evidence="8" id="KW-1185">Reference proteome</keyword>
<evidence type="ECO:0000259" key="5">
    <source>
        <dbReference type="Pfam" id="PF04542"/>
    </source>
</evidence>
<dbReference type="SUPFAM" id="SSF88946">
    <property type="entry name" value="Sigma2 domain of RNA polymerase sigma factors"/>
    <property type="match status" value="1"/>
</dbReference>
<dbReference type="PANTHER" id="PTHR43133:SF51">
    <property type="entry name" value="RNA POLYMERASE SIGMA FACTOR"/>
    <property type="match status" value="1"/>
</dbReference>
<comment type="caution">
    <text evidence="7">The sequence shown here is derived from an EMBL/GenBank/DDBJ whole genome shotgun (WGS) entry which is preliminary data.</text>
</comment>
<dbReference type="InterPro" id="IPR013324">
    <property type="entry name" value="RNA_pol_sigma_r3/r4-like"/>
</dbReference>
<dbReference type="CDD" id="cd06171">
    <property type="entry name" value="Sigma70_r4"/>
    <property type="match status" value="1"/>
</dbReference>
<dbReference type="Proteomes" id="UP000663859">
    <property type="component" value="Unassembled WGS sequence"/>
</dbReference>
<gene>
    <name evidence="7" type="ORF">MPNT_90028</name>
</gene>
<dbReference type="SUPFAM" id="SSF88659">
    <property type="entry name" value="Sigma3 and sigma4 domains of RNA polymerase sigma factors"/>
    <property type="match status" value="1"/>
</dbReference>
<dbReference type="Pfam" id="PF08281">
    <property type="entry name" value="Sigma70_r4_2"/>
    <property type="match status" value="1"/>
</dbReference>
<accession>A0A8J2FXH7</accession>
<sequence>MSFHMDEKTFETLVERFYQPLYRFALALARDEAQAADLTQQAFLQWARKGETLKDPSKVKTWLFTTLYREYLGQKRREARHPTVELEPASPELPTVDPVALARLEAEEVLAALGELDEVFRVPLVLFYLQELSYAEIAQLLQVPLGTVMSRLARGKEKLRMKLAERTSYKKKERGKEGGG</sequence>
<dbReference type="PANTHER" id="PTHR43133">
    <property type="entry name" value="RNA POLYMERASE ECF-TYPE SIGMA FACTO"/>
    <property type="match status" value="1"/>
</dbReference>
<proteinExistence type="inferred from homology"/>
<dbReference type="InterPro" id="IPR013249">
    <property type="entry name" value="RNA_pol_sigma70_r4_t2"/>
</dbReference>
<dbReference type="Gene3D" id="1.10.10.10">
    <property type="entry name" value="Winged helix-like DNA-binding domain superfamily/Winged helix DNA-binding domain"/>
    <property type="match status" value="1"/>
</dbReference>
<feature type="domain" description="RNA polymerase sigma factor 70 region 4 type 2" evidence="6">
    <location>
        <begin position="107"/>
        <end position="159"/>
    </location>
</feature>
<dbReference type="GO" id="GO:0003677">
    <property type="term" value="F:DNA binding"/>
    <property type="evidence" value="ECO:0007669"/>
    <property type="project" value="InterPro"/>
</dbReference>
<evidence type="ECO:0000256" key="4">
    <source>
        <dbReference type="ARBA" id="ARBA00023163"/>
    </source>
</evidence>
<organism evidence="7 8">
    <name type="scientific">Candidatus Methylacidithermus pantelleriae</name>
    <dbReference type="NCBI Taxonomy" id="2744239"/>
    <lineage>
        <taxon>Bacteria</taxon>
        <taxon>Pseudomonadati</taxon>
        <taxon>Verrucomicrobiota</taxon>
        <taxon>Methylacidiphilae</taxon>
        <taxon>Methylacidiphilales</taxon>
        <taxon>Methylacidiphilaceae</taxon>
        <taxon>Candidatus Methylacidithermus</taxon>
    </lineage>
</organism>
<dbReference type="GO" id="GO:0016987">
    <property type="term" value="F:sigma factor activity"/>
    <property type="evidence" value="ECO:0007669"/>
    <property type="project" value="UniProtKB-KW"/>
</dbReference>
<evidence type="ECO:0000256" key="1">
    <source>
        <dbReference type="ARBA" id="ARBA00010641"/>
    </source>
</evidence>
<dbReference type="Pfam" id="PF04542">
    <property type="entry name" value="Sigma70_r2"/>
    <property type="match status" value="1"/>
</dbReference>
<evidence type="ECO:0000256" key="2">
    <source>
        <dbReference type="ARBA" id="ARBA00023015"/>
    </source>
</evidence>
<dbReference type="Gene3D" id="1.10.1740.10">
    <property type="match status" value="1"/>
</dbReference>
<dbReference type="EMBL" id="CAJNOB010000071">
    <property type="protein sequence ID" value="CAF0705259.1"/>
    <property type="molecule type" value="Genomic_DNA"/>
</dbReference>
<keyword evidence="2" id="KW-0805">Transcription regulation</keyword>
<dbReference type="InterPro" id="IPR013325">
    <property type="entry name" value="RNA_pol_sigma_r2"/>
</dbReference>
<evidence type="ECO:0000259" key="6">
    <source>
        <dbReference type="Pfam" id="PF08281"/>
    </source>
</evidence>
<evidence type="ECO:0000313" key="7">
    <source>
        <dbReference type="EMBL" id="CAF0705259.1"/>
    </source>
</evidence>
<evidence type="ECO:0000313" key="8">
    <source>
        <dbReference type="Proteomes" id="UP000663859"/>
    </source>
</evidence>
<name>A0A8J2FXH7_9BACT</name>
<keyword evidence="3" id="KW-0731">Sigma factor</keyword>
<keyword evidence="7" id="KW-0240">DNA-directed RNA polymerase</keyword>
<dbReference type="InterPro" id="IPR036388">
    <property type="entry name" value="WH-like_DNA-bd_sf"/>
</dbReference>
<dbReference type="NCBIfam" id="TIGR02937">
    <property type="entry name" value="sigma70-ECF"/>
    <property type="match status" value="1"/>
</dbReference>
<dbReference type="AlphaFoldDB" id="A0A8J2FXH7"/>
<reference evidence="7" key="1">
    <citation type="submission" date="2021-02" db="EMBL/GenBank/DDBJ databases">
        <authorList>
            <person name="Cremers G."/>
            <person name="Picone N."/>
        </authorList>
    </citation>
    <scope>NUCLEOTIDE SEQUENCE</scope>
    <source>
        <strain evidence="7">PQ17</strain>
    </source>
</reference>
<comment type="similarity">
    <text evidence="1">Belongs to the sigma-70 factor family. ECF subfamily.</text>
</comment>
<protein>
    <submittedName>
        <fullName evidence="7">DNA-directed RNA polymerase specialized sigma subunit, sigma24-like</fullName>
    </submittedName>
</protein>
<evidence type="ECO:0000256" key="3">
    <source>
        <dbReference type="ARBA" id="ARBA00023082"/>
    </source>
</evidence>
<dbReference type="InterPro" id="IPR014284">
    <property type="entry name" value="RNA_pol_sigma-70_dom"/>
</dbReference>
<dbReference type="InterPro" id="IPR007627">
    <property type="entry name" value="RNA_pol_sigma70_r2"/>
</dbReference>
<dbReference type="GO" id="GO:0000428">
    <property type="term" value="C:DNA-directed RNA polymerase complex"/>
    <property type="evidence" value="ECO:0007669"/>
    <property type="project" value="UniProtKB-KW"/>
</dbReference>
<feature type="domain" description="RNA polymerase sigma-70 region 2" evidence="5">
    <location>
        <begin position="13"/>
        <end position="80"/>
    </location>
</feature>
<keyword evidence="4" id="KW-0804">Transcription</keyword>
<dbReference type="InterPro" id="IPR039425">
    <property type="entry name" value="RNA_pol_sigma-70-like"/>
</dbReference>
<dbReference type="GO" id="GO:0006352">
    <property type="term" value="P:DNA-templated transcription initiation"/>
    <property type="evidence" value="ECO:0007669"/>
    <property type="project" value="InterPro"/>
</dbReference>